<protein>
    <submittedName>
        <fullName evidence="1">Uncharacterized protein</fullName>
    </submittedName>
</protein>
<evidence type="ECO:0000313" key="1">
    <source>
        <dbReference type="EMBL" id="MEU7295201.1"/>
    </source>
</evidence>
<dbReference type="RefSeq" id="WP_359209312.1">
    <property type="nucleotide sequence ID" value="NZ_JBEZAM010000023.1"/>
</dbReference>
<comment type="caution">
    <text evidence="1">The sequence shown here is derived from an EMBL/GenBank/DDBJ whole genome shotgun (WGS) entry which is preliminary data.</text>
</comment>
<name>A0ABV3CYA4_STREX</name>
<reference evidence="1 2" key="1">
    <citation type="submission" date="2024-06" db="EMBL/GenBank/DDBJ databases">
        <title>The Natural Products Discovery Center: Release of the First 8490 Sequenced Strains for Exploring Actinobacteria Biosynthetic Diversity.</title>
        <authorList>
            <person name="Kalkreuter E."/>
            <person name="Kautsar S.A."/>
            <person name="Yang D."/>
            <person name="Bader C.D."/>
            <person name="Teijaro C.N."/>
            <person name="Fluegel L."/>
            <person name="Davis C.M."/>
            <person name="Simpson J.R."/>
            <person name="Lauterbach L."/>
            <person name="Steele A.D."/>
            <person name="Gui C."/>
            <person name="Meng S."/>
            <person name="Li G."/>
            <person name="Viehrig K."/>
            <person name="Ye F."/>
            <person name="Su P."/>
            <person name="Kiefer A.F."/>
            <person name="Nichols A."/>
            <person name="Cepeda A.J."/>
            <person name="Yan W."/>
            <person name="Fan B."/>
            <person name="Jiang Y."/>
            <person name="Adhikari A."/>
            <person name="Zheng C.-J."/>
            <person name="Schuster L."/>
            <person name="Cowan T.M."/>
            <person name="Smanski M.J."/>
            <person name="Chevrette M.G."/>
            <person name="De Carvalho L.P.S."/>
            <person name="Shen B."/>
        </authorList>
    </citation>
    <scope>NUCLEOTIDE SEQUENCE [LARGE SCALE GENOMIC DNA]</scope>
    <source>
        <strain evidence="1 2">NPDC045705</strain>
    </source>
</reference>
<gene>
    <name evidence="1" type="ORF">AB0A76_18605</name>
</gene>
<organism evidence="1 2">
    <name type="scientific">Streptomyces exfoliatus</name>
    <name type="common">Streptomyces hydrogenans</name>
    <dbReference type="NCBI Taxonomy" id="1905"/>
    <lineage>
        <taxon>Bacteria</taxon>
        <taxon>Bacillati</taxon>
        <taxon>Actinomycetota</taxon>
        <taxon>Actinomycetes</taxon>
        <taxon>Kitasatosporales</taxon>
        <taxon>Streptomycetaceae</taxon>
        <taxon>Streptomyces</taxon>
    </lineage>
</organism>
<keyword evidence="2" id="KW-1185">Reference proteome</keyword>
<proteinExistence type="predicted"/>
<accession>A0ABV3CYA4</accession>
<dbReference type="EMBL" id="JBEZAM010000023">
    <property type="protein sequence ID" value="MEU7295201.1"/>
    <property type="molecule type" value="Genomic_DNA"/>
</dbReference>
<dbReference type="Proteomes" id="UP001551210">
    <property type="component" value="Unassembled WGS sequence"/>
</dbReference>
<sequence length="149" mass="16338">MSGSVDWLAQWGRSLFERQRVPVEWAGKVVEAASVHLGKPAEIEAAVALAQDRTQWPTGRAVFDETRRRGLAPNQPFTAAESLYFRLAELVAKLAHNAAGPPPPFDYHAGWQVGPIAYRLALEVGDPALRDHLAAALGDWPDHPDPMIL</sequence>
<evidence type="ECO:0000313" key="2">
    <source>
        <dbReference type="Proteomes" id="UP001551210"/>
    </source>
</evidence>